<evidence type="ECO:0000313" key="5">
    <source>
        <dbReference type="EMBL" id="BBZ61582.1"/>
    </source>
</evidence>
<dbReference type="SUPFAM" id="SSF46785">
    <property type="entry name" value="Winged helix' DNA-binding domain"/>
    <property type="match status" value="1"/>
</dbReference>
<dbReference type="PANTHER" id="PTHR33204:SF18">
    <property type="entry name" value="TRANSCRIPTIONAL REGULATORY PROTEIN"/>
    <property type="match status" value="1"/>
</dbReference>
<dbReference type="RefSeq" id="WP_163647414.1">
    <property type="nucleotide sequence ID" value="NZ_AP022617.1"/>
</dbReference>
<evidence type="ECO:0000259" key="4">
    <source>
        <dbReference type="PROSITE" id="PS51118"/>
    </source>
</evidence>
<dbReference type="InterPro" id="IPR036390">
    <property type="entry name" value="WH_DNA-bd_sf"/>
</dbReference>
<keyword evidence="3" id="KW-0804">Transcription</keyword>
<evidence type="ECO:0000256" key="2">
    <source>
        <dbReference type="ARBA" id="ARBA00023125"/>
    </source>
</evidence>
<keyword evidence="1" id="KW-0805">Transcription regulation</keyword>
<evidence type="ECO:0000313" key="6">
    <source>
        <dbReference type="Proteomes" id="UP000466039"/>
    </source>
</evidence>
<dbReference type="EMBL" id="AP022617">
    <property type="protein sequence ID" value="BBZ61582.1"/>
    <property type="molecule type" value="Genomic_DNA"/>
</dbReference>
<dbReference type="InterPro" id="IPR002577">
    <property type="entry name" value="HTH_HxlR"/>
</dbReference>
<dbReference type="PROSITE" id="PS51118">
    <property type="entry name" value="HTH_HXLR"/>
    <property type="match status" value="1"/>
</dbReference>
<dbReference type="Pfam" id="PF01638">
    <property type="entry name" value="HxlR"/>
    <property type="match status" value="1"/>
</dbReference>
<dbReference type="Proteomes" id="UP000466039">
    <property type="component" value="Chromosome"/>
</dbReference>
<dbReference type="InterPro" id="IPR011991">
    <property type="entry name" value="ArsR-like_HTH"/>
</dbReference>
<reference evidence="5 6" key="1">
    <citation type="journal article" date="2019" name="Emerg. Microbes Infect.">
        <title>Comprehensive subspecies identification of 175 nontuberculous mycobacteria species based on 7547 genomic profiles.</title>
        <authorList>
            <person name="Matsumoto Y."/>
            <person name="Kinjo T."/>
            <person name="Motooka D."/>
            <person name="Nabeya D."/>
            <person name="Jung N."/>
            <person name="Uechi K."/>
            <person name="Horii T."/>
            <person name="Iida T."/>
            <person name="Fujita J."/>
            <person name="Nakamura S."/>
        </authorList>
    </citation>
    <scope>NUCLEOTIDE SEQUENCE [LARGE SCALE GENOMIC DNA]</scope>
    <source>
        <strain evidence="5 6">JCM 15658</strain>
    </source>
</reference>
<accession>A0AAD1N035</accession>
<dbReference type="PANTHER" id="PTHR33204">
    <property type="entry name" value="TRANSCRIPTIONAL REGULATOR, MARR FAMILY"/>
    <property type="match status" value="1"/>
</dbReference>
<evidence type="ECO:0000256" key="1">
    <source>
        <dbReference type="ARBA" id="ARBA00023015"/>
    </source>
</evidence>
<evidence type="ECO:0000256" key="3">
    <source>
        <dbReference type="ARBA" id="ARBA00023163"/>
    </source>
</evidence>
<dbReference type="CDD" id="cd00090">
    <property type="entry name" value="HTH_ARSR"/>
    <property type="match status" value="1"/>
</dbReference>
<dbReference type="AlphaFoldDB" id="A0AAD1N035"/>
<feature type="domain" description="HTH hxlR-type" evidence="4">
    <location>
        <begin position="8"/>
        <end position="103"/>
    </location>
</feature>
<name>A0AAD1N035_MYCMB</name>
<organism evidence="5 6">
    <name type="scientific">Mycolicibacterium monacense</name>
    <name type="common">Mycobacterium monacense</name>
    <dbReference type="NCBI Taxonomy" id="85693"/>
    <lineage>
        <taxon>Bacteria</taxon>
        <taxon>Bacillati</taxon>
        <taxon>Actinomycetota</taxon>
        <taxon>Actinomycetes</taxon>
        <taxon>Mycobacteriales</taxon>
        <taxon>Mycobacteriaceae</taxon>
        <taxon>Mycolicibacterium</taxon>
    </lineage>
</organism>
<gene>
    <name evidence="5" type="ORF">MMON_28830</name>
</gene>
<dbReference type="Gene3D" id="1.10.10.10">
    <property type="entry name" value="Winged helix-like DNA-binding domain superfamily/Winged helix DNA-binding domain"/>
    <property type="match status" value="1"/>
</dbReference>
<dbReference type="InterPro" id="IPR036527">
    <property type="entry name" value="SCP2_sterol-bd_dom_sf"/>
</dbReference>
<sequence length="232" mass="25484">MSGYGQFCPVAKAMEVLDERWTLLVVRELLLGSTHFNELRRGVPKMSPALLSKRLKSLIRAGVVERSEIDGRTTYSLTPCGKELTAVVDALGAWGVRWIGELGESDLDPHLLMWDMRRSIPLAEWPDVRTTLAFRLDGVEARASRWWLVVADGRADVCDFDPGYEVTATVSAGLRTLTAIWRGDISWQRALLDGGVSVSGPAEVRRAVPGWIGQGSLAAVPRVRDFGVVGRA</sequence>
<protein>
    <submittedName>
        <fullName evidence="5">HxlR family transcriptional regulator</fullName>
    </submittedName>
</protein>
<keyword evidence="2" id="KW-0238">DNA-binding</keyword>
<dbReference type="InterPro" id="IPR036388">
    <property type="entry name" value="WH-like_DNA-bd_sf"/>
</dbReference>
<proteinExistence type="predicted"/>
<dbReference type="GO" id="GO:0003677">
    <property type="term" value="F:DNA binding"/>
    <property type="evidence" value="ECO:0007669"/>
    <property type="project" value="UniProtKB-KW"/>
</dbReference>
<keyword evidence="6" id="KW-1185">Reference proteome</keyword>
<dbReference type="SUPFAM" id="SSF55718">
    <property type="entry name" value="SCP-like"/>
    <property type="match status" value="1"/>
</dbReference>